<dbReference type="Proteomes" id="UP000236311">
    <property type="component" value="Unassembled WGS sequence"/>
</dbReference>
<dbReference type="OrthoDB" id="1854409at2"/>
<feature type="compositionally biased region" description="Acidic residues" evidence="1">
    <location>
        <begin position="121"/>
        <end position="134"/>
    </location>
</feature>
<name>A0A2K4ZGY7_9FIRM</name>
<evidence type="ECO:0000313" key="2">
    <source>
        <dbReference type="EMBL" id="SOY29686.1"/>
    </source>
</evidence>
<evidence type="ECO:0008006" key="4">
    <source>
        <dbReference type="Google" id="ProtNLM"/>
    </source>
</evidence>
<gene>
    <name evidence="2" type="ORF">AMURIS_02407</name>
</gene>
<proteinExistence type="predicted"/>
<reference evidence="2 3" key="1">
    <citation type="submission" date="2018-01" db="EMBL/GenBank/DDBJ databases">
        <authorList>
            <person name="Gaut B.S."/>
            <person name="Morton B.R."/>
            <person name="Clegg M.T."/>
            <person name="Duvall M.R."/>
        </authorList>
    </citation>
    <scope>NUCLEOTIDE SEQUENCE [LARGE SCALE GENOMIC DNA]</scope>
    <source>
        <strain evidence="2">GP69</strain>
    </source>
</reference>
<dbReference type="AlphaFoldDB" id="A0A2K4ZGY7"/>
<accession>A0A2K4ZGY7</accession>
<dbReference type="RefSeq" id="WP_103239773.1">
    <property type="nucleotide sequence ID" value="NZ_JANJZD010000010.1"/>
</dbReference>
<dbReference type="EMBL" id="OFSM01000011">
    <property type="protein sequence ID" value="SOY29686.1"/>
    <property type="molecule type" value="Genomic_DNA"/>
</dbReference>
<evidence type="ECO:0000256" key="1">
    <source>
        <dbReference type="SAM" id="MobiDB-lite"/>
    </source>
</evidence>
<sequence>MKFLKRPYTIRRYSAPVYVRGYSTIPYEDITLPMDVQTLEDATVTTPDGTESVQRLKVFCDYEIKVEDEGKQQKSDRLWYQGKWFDCKSSRLSENTPLRHYTATFVQCLKQDQGPGPGEEEKGEEETADESGGS</sequence>
<evidence type="ECO:0000313" key="3">
    <source>
        <dbReference type="Proteomes" id="UP000236311"/>
    </source>
</evidence>
<keyword evidence="3" id="KW-1185">Reference proteome</keyword>
<protein>
    <recommendedName>
        <fullName evidence="4">Phage head-tail joining protein</fullName>
    </recommendedName>
</protein>
<organism evidence="2 3">
    <name type="scientific">Acetatifactor muris</name>
    <dbReference type="NCBI Taxonomy" id="879566"/>
    <lineage>
        <taxon>Bacteria</taxon>
        <taxon>Bacillati</taxon>
        <taxon>Bacillota</taxon>
        <taxon>Clostridia</taxon>
        <taxon>Lachnospirales</taxon>
        <taxon>Lachnospiraceae</taxon>
        <taxon>Acetatifactor</taxon>
    </lineage>
</organism>
<feature type="region of interest" description="Disordered" evidence="1">
    <location>
        <begin position="110"/>
        <end position="134"/>
    </location>
</feature>